<evidence type="ECO:0000313" key="2">
    <source>
        <dbReference type="EMBL" id="GMI00427.1"/>
    </source>
</evidence>
<keyword evidence="1" id="KW-1133">Transmembrane helix</keyword>
<dbReference type="AlphaFoldDB" id="A0A9W7C5N0"/>
<evidence type="ECO:0000313" key="3">
    <source>
        <dbReference type="Proteomes" id="UP001165160"/>
    </source>
</evidence>
<protein>
    <submittedName>
        <fullName evidence="2">Uncharacterized protein</fullName>
    </submittedName>
</protein>
<feature type="transmembrane region" description="Helical" evidence="1">
    <location>
        <begin position="216"/>
        <end position="235"/>
    </location>
</feature>
<evidence type="ECO:0000256" key="1">
    <source>
        <dbReference type="SAM" id="Phobius"/>
    </source>
</evidence>
<feature type="transmembrane region" description="Helical" evidence="1">
    <location>
        <begin position="64"/>
        <end position="83"/>
    </location>
</feature>
<organism evidence="2 3">
    <name type="scientific">Triparma verrucosa</name>
    <dbReference type="NCBI Taxonomy" id="1606542"/>
    <lineage>
        <taxon>Eukaryota</taxon>
        <taxon>Sar</taxon>
        <taxon>Stramenopiles</taxon>
        <taxon>Ochrophyta</taxon>
        <taxon>Bolidophyceae</taxon>
        <taxon>Parmales</taxon>
        <taxon>Triparmaceae</taxon>
        <taxon>Triparma</taxon>
    </lineage>
</organism>
<accession>A0A9W7C5N0</accession>
<feature type="transmembrane region" description="Helical" evidence="1">
    <location>
        <begin position="30"/>
        <end position="52"/>
    </location>
</feature>
<name>A0A9W7C5N0_9STRA</name>
<feature type="transmembrane region" description="Helical" evidence="1">
    <location>
        <begin position="90"/>
        <end position="112"/>
    </location>
</feature>
<feature type="transmembrane region" description="Helical" evidence="1">
    <location>
        <begin position="184"/>
        <end position="204"/>
    </location>
</feature>
<feature type="transmembrane region" description="Helical" evidence="1">
    <location>
        <begin position="513"/>
        <end position="536"/>
    </location>
</feature>
<keyword evidence="1" id="KW-0472">Membrane</keyword>
<comment type="caution">
    <text evidence="2">The sequence shown here is derived from an EMBL/GenBank/DDBJ whole genome shotgun (WGS) entry which is preliminary data.</text>
</comment>
<gene>
    <name evidence="2" type="ORF">TrVE_jg11460</name>
</gene>
<reference evidence="3" key="1">
    <citation type="journal article" date="2023" name="Commun. Biol.">
        <title>Genome analysis of Parmales, the sister group of diatoms, reveals the evolutionary specialization of diatoms from phago-mixotrophs to photoautotrophs.</title>
        <authorList>
            <person name="Ban H."/>
            <person name="Sato S."/>
            <person name="Yoshikawa S."/>
            <person name="Yamada K."/>
            <person name="Nakamura Y."/>
            <person name="Ichinomiya M."/>
            <person name="Sato N."/>
            <person name="Blanc-Mathieu R."/>
            <person name="Endo H."/>
            <person name="Kuwata A."/>
            <person name="Ogata H."/>
        </authorList>
    </citation>
    <scope>NUCLEOTIDE SEQUENCE [LARGE SCALE GENOMIC DNA]</scope>
    <source>
        <strain evidence="3">NIES 3699</strain>
    </source>
</reference>
<dbReference type="Proteomes" id="UP001165160">
    <property type="component" value="Unassembled WGS sequence"/>
</dbReference>
<proteinExistence type="predicted"/>
<feature type="transmembrane region" description="Helical" evidence="1">
    <location>
        <begin position="132"/>
        <end position="157"/>
    </location>
</feature>
<dbReference type="EMBL" id="BRXX01000248">
    <property type="protein sequence ID" value="GMI00427.1"/>
    <property type="molecule type" value="Genomic_DNA"/>
</dbReference>
<sequence>MLARAAAADIRSAAEVLVRRRWINTHTPPLAVRTALVGTSTALLTPLFPVISFNQLAFRWLDPATRSAITGGSSMLYFSAMVLAPNSFYYAPILLPFALGNGVTAAAVYASLDVMWGGPQALAAKKLGPIPLAGPVIGGATAVIAPFTFPVSMAVVWPDGPIGTAVLLDPETYRVIDSICMNKIALPCLGMTGFAAGLLIHVGLKPVIVGIPGFAWQKLAGAILGASVLGLGALYSTGMRTDVPHLSEVEVNEVDSSYKERDRCYIKGKEELCWVPGVDPEKGAVVSVCRNGDGAGDGAAVSRGKDKYLVAELLRNKVGEAEFNVLFTSRASAYFGGLLGFVTGSRKFMMKAEELRALLDGLPVGENLITDAAVAFALERVDRAKVEEGLRECWELLEGSRLAERRRKGLIGWVGGQTEGWADGHIGALFEELWLRGAELRELERLKEGAKVGVVGSKELEEGLERGGIEIDRALAALKKLRGNSIIIGTAREVDWELIGRKRKQEGAESFRSGVRIVSALGVIGGVLLGGLGFMYK</sequence>
<keyword evidence="3" id="KW-1185">Reference proteome</keyword>
<keyword evidence="1" id="KW-0812">Transmembrane</keyword>